<feature type="transmembrane region" description="Helical" evidence="18">
    <location>
        <begin position="87"/>
        <end position="106"/>
    </location>
</feature>
<feature type="transmembrane region" description="Helical" evidence="18">
    <location>
        <begin position="190"/>
        <end position="208"/>
    </location>
</feature>
<gene>
    <name evidence="20" type="primary">nad2</name>
</gene>
<keyword evidence="15 18" id="KW-0496">Mitochondrion</keyword>
<dbReference type="Pfam" id="PF00361">
    <property type="entry name" value="Proton_antipo_M"/>
    <property type="match status" value="1"/>
</dbReference>
<dbReference type="PANTHER" id="PTHR46552">
    <property type="entry name" value="NADH-UBIQUINONE OXIDOREDUCTASE CHAIN 2"/>
    <property type="match status" value="1"/>
</dbReference>
<sequence>MFKMKYNLFLIILLLINPIMCFSMNSYFSIWINMELNLILFLTFIIMNNLNLYDLSMKYFLINSMSSSIFLFFVIMNFMNLSMFSNLLMNFMIFIKLGMPPFHFWYIDLMKNLNWISCLILSSWQKLIPMLIMFYIFNENFFMIILIISMIISIFKAFISINLKIIFAYSSINHLCWMMMLLIYSLNLWMVYYISYLIMNFSIFFIFNKMNFIYLNDLNKMIFFFNSKFNFMMLISLGGIPPLFGFLIKWLSILEMSFLSNYFILMIMIFFSLIFLYYYIRLLFNNMFLFNDNLKYNFLMLIYKKNFLINLIFLFIFNYKFIYSNFLFKLNKKF</sequence>
<dbReference type="EMBL" id="FJ154897">
    <property type="protein sequence ID" value="ACH71086.1"/>
    <property type="molecule type" value="Genomic_DNA"/>
</dbReference>
<dbReference type="AlphaFoldDB" id="D8KZD4"/>
<evidence type="ECO:0000256" key="15">
    <source>
        <dbReference type="ARBA" id="ARBA00023128"/>
    </source>
</evidence>
<feature type="transmembrane region" description="Helical" evidence="18">
    <location>
        <begin position="262"/>
        <end position="280"/>
    </location>
</feature>
<evidence type="ECO:0000256" key="2">
    <source>
        <dbReference type="ARBA" id="ARBA00004448"/>
    </source>
</evidence>
<reference evidence="20" key="1">
    <citation type="journal article" date="2010" name="BMC Genomics">
        <title>Comparative mitogenomics of Braconidae (Insecta: Hymenoptera) and the phylogenetic utility of mitochondrial genomes with special reference to Holometabolous insects.</title>
        <authorList>
            <person name="Wei S.J."/>
            <person name="Shi M."/>
            <person name="Sharkey M.J."/>
            <person name="van Achterberg C."/>
            <person name="Chen X.X."/>
        </authorList>
    </citation>
    <scope>NUCLEOTIDE SEQUENCE</scope>
</reference>
<dbReference type="InterPro" id="IPR003917">
    <property type="entry name" value="NADH_UbQ_OxRdtase_chain2"/>
</dbReference>
<evidence type="ECO:0000256" key="12">
    <source>
        <dbReference type="ARBA" id="ARBA00022989"/>
    </source>
</evidence>
<feature type="transmembrane region" description="Helical" evidence="18">
    <location>
        <begin position="31"/>
        <end position="47"/>
    </location>
</feature>
<comment type="function">
    <text evidence="18">Core subunit of the mitochondrial membrane respiratory chain NADH dehydrogenase (Complex I) which catalyzes electron transfer from NADH through the respiratory chain, using ubiquinone as an electron acceptor. Essential for the catalytic activity and assembly of complex I.</text>
</comment>
<evidence type="ECO:0000256" key="16">
    <source>
        <dbReference type="ARBA" id="ARBA00023136"/>
    </source>
</evidence>
<feature type="transmembrane region" description="Helical" evidence="18">
    <location>
        <begin position="229"/>
        <end position="250"/>
    </location>
</feature>
<evidence type="ECO:0000256" key="14">
    <source>
        <dbReference type="ARBA" id="ARBA00023075"/>
    </source>
</evidence>
<feature type="domain" description="NADH:quinone oxidoreductase/Mrp antiporter transmembrane" evidence="19">
    <location>
        <begin position="26"/>
        <end position="272"/>
    </location>
</feature>
<feature type="transmembrane region" description="Helical" evidence="18">
    <location>
        <begin position="59"/>
        <end position="81"/>
    </location>
</feature>
<dbReference type="GO" id="GO:0006120">
    <property type="term" value="P:mitochondrial electron transport, NADH to ubiquinone"/>
    <property type="evidence" value="ECO:0007669"/>
    <property type="project" value="InterPro"/>
</dbReference>
<keyword evidence="7 18" id="KW-0679">Respiratory chain</keyword>
<keyword evidence="11 18" id="KW-0249">Electron transport</keyword>
<keyword evidence="12 18" id="KW-1133">Transmembrane helix</keyword>
<dbReference type="InterPro" id="IPR050175">
    <property type="entry name" value="Complex_I_Subunit_2"/>
</dbReference>
<dbReference type="GO" id="GO:0005743">
    <property type="term" value="C:mitochondrial inner membrane"/>
    <property type="evidence" value="ECO:0007669"/>
    <property type="project" value="UniProtKB-SubCell"/>
</dbReference>
<proteinExistence type="inferred from homology"/>
<feature type="transmembrane region" description="Helical" evidence="18">
    <location>
        <begin position="141"/>
        <end position="159"/>
    </location>
</feature>
<evidence type="ECO:0000259" key="19">
    <source>
        <dbReference type="Pfam" id="PF00361"/>
    </source>
</evidence>
<keyword evidence="8 18" id="KW-0812">Transmembrane</keyword>
<evidence type="ECO:0000256" key="7">
    <source>
        <dbReference type="ARBA" id="ARBA00022660"/>
    </source>
</evidence>
<dbReference type="GO" id="GO:0008137">
    <property type="term" value="F:NADH dehydrogenase (ubiquinone) activity"/>
    <property type="evidence" value="ECO:0007669"/>
    <property type="project" value="UniProtKB-EC"/>
</dbReference>
<evidence type="ECO:0000256" key="9">
    <source>
        <dbReference type="ARBA" id="ARBA00022792"/>
    </source>
</evidence>
<dbReference type="EC" id="7.1.1.2" evidence="4 18"/>
<evidence type="ECO:0000256" key="13">
    <source>
        <dbReference type="ARBA" id="ARBA00023027"/>
    </source>
</evidence>
<accession>D8KZD4</accession>
<evidence type="ECO:0000256" key="4">
    <source>
        <dbReference type="ARBA" id="ARBA00012944"/>
    </source>
</evidence>
<comment type="similarity">
    <text evidence="3 18">Belongs to the complex I subunit 2 family.</text>
</comment>
<keyword evidence="6" id="KW-0813">Transport</keyword>
<dbReference type="InterPro" id="IPR001750">
    <property type="entry name" value="ND/Mrp_TM"/>
</dbReference>
<evidence type="ECO:0000256" key="3">
    <source>
        <dbReference type="ARBA" id="ARBA00007012"/>
    </source>
</evidence>
<evidence type="ECO:0000313" key="20">
    <source>
        <dbReference type="EMBL" id="ACH71086.1"/>
    </source>
</evidence>
<feature type="transmembrane region" description="Helical" evidence="18">
    <location>
        <begin position="113"/>
        <end position="135"/>
    </location>
</feature>
<comment type="function">
    <text evidence="1">Core subunit of the mitochondrial membrane respiratory chain NADH dehydrogenase (Complex I) that is believed to belong to the minimal assembly required for catalysis. Complex I functions in the transfer of electrons from NADH to the respiratory chain. The immediate electron acceptor for the enzyme is believed to be ubiquinone.</text>
</comment>
<organism evidence="20">
    <name type="scientific">Cotesia vestalis</name>
    <name type="common">Diamondback moth parasite</name>
    <name type="synonym">Cotesia plutellae</name>
    <dbReference type="NCBI Taxonomy" id="217443"/>
    <lineage>
        <taxon>Eukaryota</taxon>
        <taxon>Metazoa</taxon>
        <taxon>Ecdysozoa</taxon>
        <taxon>Arthropoda</taxon>
        <taxon>Hexapoda</taxon>
        <taxon>Insecta</taxon>
        <taxon>Pterygota</taxon>
        <taxon>Neoptera</taxon>
        <taxon>Endopterygota</taxon>
        <taxon>Hymenoptera</taxon>
        <taxon>Apocrita</taxon>
        <taxon>Ichneumonoidea</taxon>
        <taxon>Braconidae</taxon>
        <taxon>Microgastrinae</taxon>
        <taxon>Cotesia</taxon>
    </lineage>
</organism>
<comment type="catalytic activity">
    <reaction evidence="17 18">
        <text>a ubiquinone + NADH + 5 H(+)(in) = a ubiquinol + NAD(+) + 4 H(+)(out)</text>
        <dbReference type="Rhea" id="RHEA:29091"/>
        <dbReference type="Rhea" id="RHEA-COMP:9565"/>
        <dbReference type="Rhea" id="RHEA-COMP:9566"/>
        <dbReference type="ChEBI" id="CHEBI:15378"/>
        <dbReference type="ChEBI" id="CHEBI:16389"/>
        <dbReference type="ChEBI" id="CHEBI:17976"/>
        <dbReference type="ChEBI" id="CHEBI:57540"/>
        <dbReference type="ChEBI" id="CHEBI:57945"/>
        <dbReference type="EC" id="7.1.1.2"/>
    </reaction>
</comment>
<protein>
    <recommendedName>
        <fullName evidence="5 18">NADH-ubiquinone oxidoreductase chain 2</fullName>
        <ecNumber evidence="4 18">7.1.1.2</ecNumber>
    </recommendedName>
</protein>
<feature type="transmembrane region" description="Helical" evidence="18">
    <location>
        <begin position="307"/>
        <end position="328"/>
    </location>
</feature>
<keyword evidence="14 18" id="KW-0830">Ubiquinone</keyword>
<dbReference type="PRINTS" id="PR01436">
    <property type="entry name" value="NADHDHGNASE2"/>
</dbReference>
<evidence type="ECO:0000256" key="8">
    <source>
        <dbReference type="ARBA" id="ARBA00022692"/>
    </source>
</evidence>
<keyword evidence="13 18" id="KW-0520">NAD</keyword>
<evidence type="ECO:0000256" key="10">
    <source>
        <dbReference type="ARBA" id="ARBA00022967"/>
    </source>
</evidence>
<geneLocation type="mitochondrion" evidence="20"/>
<evidence type="ECO:0000256" key="1">
    <source>
        <dbReference type="ARBA" id="ARBA00003257"/>
    </source>
</evidence>
<comment type="subcellular location">
    <subcellularLocation>
        <location evidence="2 18">Mitochondrion inner membrane</location>
        <topology evidence="2 18">Multi-pass membrane protein</topology>
    </subcellularLocation>
</comment>
<evidence type="ECO:0000256" key="6">
    <source>
        <dbReference type="ARBA" id="ARBA00022448"/>
    </source>
</evidence>
<evidence type="ECO:0000256" key="18">
    <source>
        <dbReference type="RuleBase" id="RU003403"/>
    </source>
</evidence>
<dbReference type="PANTHER" id="PTHR46552:SF1">
    <property type="entry name" value="NADH-UBIQUINONE OXIDOREDUCTASE CHAIN 2"/>
    <property type="match status" value="1"/>
</dbReference>
<keyword evidence="10 18" id="KW-1278">Translocase</keyword>
<evidence type="ECO:0000256" key="17">
    <source>
        <dbReference type="ARBA" id="ARBA00049551"/>
    </source>
</evidence>
<evidence type="ECO:0000256" key="11">
    <source>
        <dbReference type="ARBA" id="ARBA00022982"/>
    </source>
</evidence>
<keyword evidence="9 18" id="KW-0999">Mitochondrion inner membrane</keyword>
<name>D8KZD4_COTVE</name>
<keyword evidence="16 18" id="KW-0472">Membrane</keyword>
<evidence type="ECO:0000256" key="5">
    <source>
        <dbReference type="ARBA" id="ARBA00021008"/>
    </source>
</evidence>